<evidence type="ECO:0000256" key="1">
    <source>
        <dbReference type="SAM" id="SignalP"/>
    </source>
</evidence>
<dbReference type="Proteomes" id="UP000002420">
    <property type="component" value="Chromosome"/>
</dbReference>
<dbReference type="AlphaFoldDB" id="B3E4E2"/>
<evidence type="ECO:0008006" key="4">
    <source>
        <dbReference type="Google" id="ProtNLM"/>
    </source>
</evidence>
<reference evidence="2 3" key="1">
    <citation type="submission" date="2008-05" db="EMBL/GenBank/DDBJ databases">
        <title>Complete sequence of chromosome of Geobacter lovleyi SZ.</title>
        <authorList>
            <consortium name="US DOE Joint Genome Institute"/>
            <person name="Lucas S."/>
            <person name="Copeland A."/>
            <person name="Lapidus A."/>
            <person name="Glavina del Rio T."/>
            <person name="Dalin E."/>
            <person name="Tice H."/>
            <person name="Bruce D."/>
            <person name="Goodwin L."/>
            <person name="Pitluck S."/>
            <person name="Chertkov O."/>
            <person name="Meincke L."/>
            <person name="Brettin T."/>
            <person name="Detter J.C."/>
            <person name="Han C."/>
            <person name="Tapia R."/>
            <person name="Kuske C.R."/>
            <person name="Schmutz J."/>
            <person name="Larimer F."/>
            <person name="Land M."/>
            <person name="Hauser L."/>
            <person name="Kyrpides N."/>
            <person name="Mikhailova N."/>
            <person name="Sung Y."/>
            <person name="Fletcher K.E."/>
            <person name="Ritalahti K.M."/>
            <person name="Loeffler F.E."/>
            <person name="Richardson P."/>
        </authorList>
    </citation>
    <scope>NUCLEOTIDE SEQUENCE [LARGE SCALE GENOMIC DNA]</scope>
    <source>
        <strain evidence="3">ATCC BAA-1151 / DSM 17278 / SZ</strain>
    </source>
</reference>
<organism evidence="2 3">
    <name type="scientific">Trichlorobacter lovleyi (strain ATCC BAA-1151 / DSM 17278 / SZ)</name>
    <name type="common">Geobacter lovleyi</name>
    <dbReference type="NCBI Taxonomy" id="398767"/>
    <lineage>
        <taxon>Bacteria</taxon>
        <taxon>Pseudomonadati</taxon>
        <taxon>Thermodesulfobacteriota</taxon>
        <taxon>Desulfuromonadia</taxon>
        <taxon>Geobacterales</taxon>
        <taxon>Geobacteraceae</taxon>
        <taxon>Trichlorobacter</taxon>
    </lineage>
</organism>
<evidence type="ECO:0000313" key="3">
    <source>
        <dbReference type="Proteomes" id="UP000002420"/>
    </source>
</evidence>
<gene>
    <name evidence="2" type="ordered locus">Glov_0731</name>
</gene>
<name>B3E4E2_TRIL1</name>
<dbReference type="STRING" id="398767.Glov_0731"/>
<keyword evidence="3" id="KW-1185">Reference proteome</keyword>
<sequence>MNRRKVCLLALCLLLLCVVEAAAWEVKIVNSTGHQLRYEVYQQTWLGETLKCSGYYYGDYIGGGTCKLDSYIFDYCPTRVNIYVARNYWGGAPDYYQALESGYLGAQCWNHRVEVKPTDPNTKTDKPPYNPPMTWVWSMY</sequence>
<proteinExistence type="predicted"/>
<feature type="chain" id="PRO_5002787507" description="Secreted protein" evidence="1">
    <location>
        <begin position="24"/>
        <end position="140"/>
    </location>
</feature>
<accession>B3E4E2</accession>
<feature type="signal peptide" evidence="1">
    <location>
        <begin position="1"/>
        <end position="23"/>
    </location>
</feature>
<dbReference type="RefSeq" id="WP_012468813.1">
    <property type="nucleotide sequence ID" value="NC_010814.1"/>
</dbReference>
<dbReference type="HOGENOM" id="CLU_1832299_0_0_7"/>
<dbReference type="KEGG" id="glo:Glov_0731"/>
<protein>
    <recommendedName>
        <fullName evidence="4">Secreted protein</fullName>
    </recommendedName>
</protein>
<dbReference type="EMBL" id="CP001089">
    <property type="protein sequence ID" value="ACD94457.1"/>
    <property type="molecule type" value="Genomic_DNA"/>
</dbReference>
<keyword evidence="1" id="KW-0732">Signal</keyword>
<evidence type="ECO:0000313" key="2">
    <source>
        <dbReference type="EMBL" id="ACD94457.1"/>
    </source>
</evidence>